<sequence>MDLKRLLTLKGKTALVTGSARGLGKEIALGFAQNGASLVLADVEYPEETAKQVKNTGADCIAFQTDVSHEEEIKDLADRALSEYGKIDILVNNAGVSQLNYTPSEDQSLEEWDRIIRINLRGTFICCKYFGKLMIDGDGGSIVNIASTAGITGVPRAPAYCASKAGVILLTKTLALEWAAHAIRVNAIAPHYLETDLTRGLRESEMVYKGLIKPIPMKRFGKASEIANTVLFLVSDASTYTTGTVVCVDGGYLAQ</sequence>
<dbReference type="NCBIfam" id="NF005559">
    <property type="entry name" value="PRK07231.1"/>
    <property type="match status" value="1"/>
</dbReference>
<dbReference type="SUPFAM" id="SSF51735">
    <property type="entry name" value="NAD(P)-binding Rossmann-fold domains"/>
    <property type="match status" value="1"/>
</dbReference>
<gene>
    <name evidence="2" type="ORF">H8E19_09400</name>
</gene>
<dbReference type="InterPro" id="IPR020904">
    <property type="entry name" value="Sc_DH/Rdtase_CS"/>
</dbReference>
<dbReference type="Pfam" id="PF13561">
    <property type="entry name" value="adh_short_C2"/>
    <property type="match status" value="1"/>
</dbReference>
<dbReference type="PRINTS" id="PR00080">
    <property type="entry name" value="SDRFAMILY"/>
</dbReference>
<name>A0A8J6T8J7_9DELT</name>
<dbReference type="CDD" id="cd05233">
    <property type="entry name" value="SDR_c"/>
    <property type="match status" value="1"/>
</dbReference>
<dbReference type="EMBL" id="JACNJD010000219">
    <property type="protein sequence ID" value="MBC8177608.1"/>
    <property type="molecule type" value="Genomic_DNA"/>
</dbReference>
<accession>A0A8J6T8J7</accession>
<dbReference type="GO" id="GO:0047936">
    <property type="term" value="F:glucose 1-dehydrogenase [NAD(P)+] activity"/>
    <property type="evidence" value="ECO:0007669"/>
    <property type="project" value="UniProtKB-EC"/>
</dbReference>
<evidence type="ECO:0000256" key="1">
    <source>
        <dbReference type="ARBA" id="ARBA00006484"/>
    </source>
</evidence>
<dbReference type="PANTHER" id="PTHR42760:SF124">
    <property type="entry name" value="SHORT-CHAIN DEHYDROGENASE_REDUCTASE"/>
    <property type="match status" value="1"/>
</dbReference>
<dbReference type="PANTHER" id="PTHR42760">
    <property type="entry name" value="SHORT-CHAIN DEHYDROGENASES/REDUCTASES FAMILY MEMBER"/>
    <property type="match status" value="1"/>
</dbReference>
<dbReference type="AlphaFoldDB" id="A0A8J6T8J7"/>
<dbReference type="FunFam" id="3.40.50.720:FF:000084">
    <property type="entry name" value="Short-chain dehydrogenase reductase"/>
    <property type="match status" value="1"/>
</dbReference>
<protein>
    <submittedName>
        <fullName evidence="2">Glucose 1-dehydrogenase</fullName>
        <ecNumber evidence="2">1.1.1.47</ecNumber>
    </submittedName>
</protein>
<dbReference type="InterPro" id="IPR002347">
    <property type="entry name" value="SDR_fam"/>
</dbReference>
<dbReference type="PRINTS" id="PR00081">
    <property type="entry name" value="GDHRDH"/>
</dbReference>
<dbReference type="Gene3D" id="3.40.50.720">
    <property type="entry name" value="NAD(P)-binding Rossmann-like Domain"/>
    <property type="match status" value="1"/>
</dbReference>
<comment type="similarity">
    <text evidence="1">Belongs to the short-chain dehydrogenases/reductases (SDR) family.</text>
</comment>
<dbReference type="Proteomes" id="UP000650524">
    <property type="component" value="Unassembled WGS sequence"/>
</dbReference>
<dbReference type="EC" id="1.1.1.47" evidence="2"/>
<evidence type="ECO:0000313" key="3">
    <source>
        <dbReference type="Proteomes" id="UP000650524"/>
    </source>
</evidence>
<comment type="caution">
    <text evidence="2">The sequence shown here is derived from an EMBL/GenBank/DDBJ whole genome shotgun (WGS) entry which is preliminary data.</text>
</comment>
<evidence type="ECO:0000313" key="2">
    <source>
        <dbReference type="EMBL" id="MBC8177608.1"/>
    </source>
</evidence>
<proteinExistence type="inferred from homology"/>
<keyword evidence="2" id="KW-0560">Oxidoreductase</keyword>
<reference evidence="2 3" key="1">
    <citation type="submission" date="2020-08" db="EMBL/GenBank/DDBJ databases">
        <title>Bridging the membrane lipid divide: bacteria of the FCB group superphylum have the potential to synthesize archaeal ether lipids.</title>
        <authorList>
            <person name="Villanueva L."/>
            <person name="Von Meijenfeldt F.A.B."/>
            <person name="Westbye A.B."/>
            <person name="Yadav S."/>
            <person name="Hopmans E.C."/>
            <person name="Dutilh B.E."/>
            <person name="Sinninghe Damste J.S."/>
        </authorList>
    </citation>
    <scope>NUCLEOTIDE SEQUENCE [LARGE SCALE GENOMIC DNA]</scope>
    <source>
        <strain evidence="2">NIOZ-UU27</strain>
    </source>
</reference>
<dbReference type="InterPro" id="IPR036291">
    <property type="entry name" value="NAD(P)-bd_dom_sf"/>
</dbReference>
<organism evidence="2 3">
    <name type="scientific">Candidatus Desulfacyla euxinica</name>
    <dbReference type="NCBI Taxonomy" id="2841693"/>
    <lineage>
        <taxon>Bacteria</taxon>
        <taxon>Deltaproteobacteria</taxon>
        <taxon>Candidatus Desulfacyla</taxon>
    </lineage>
</organism>
<dbReference type="PROSITE" id="PS00061">
    <property type="entry name" value="ADH_SHORT"/>
    <property type="match status" value="1"/>
</dbReference>